<evidence type="ECO:0000313" key="3">
    <source>
        <dbReference type="Proteomes" id="UP001341840"/>
    </source>
</evidence>
<comment type="caution">
    <text evidence="2">The sequence shown here is derived from an EMBL/GenBank/DDBJ whole genome shotgun (WGS) entry which is preliminary data.</text>
</comment>
<evidence type="ECO:0000256" key="1">
    <source>
        <dbReference type="SAM" id="MobiDB-lite"/>
    </source>
</evidence>
<feature type="region of interest" description="Disordered" evidence="1">
    <location>
        <begin position="83"/>
        <end position="108"/>
    </location>
</feature>
<protein>
    <submittedName>
        <fullName evidence="2">Uncharacterized protein</fullName>
    </submittedName>
</protein>
<gene>
    <name evidence="2" type="ORF">PIB30_030585</name>
</gene>
<dbReference type="EMBL" id="JASCZI010120957">
    <property type="protein sequence ID" value="MED6158200.1"/>
    <property type="molecule type" value="Genomic_DNA"/>
</dbReference>
<sequence>MSPTRCQSTARIIKNRNMNSRGNALRAKQKELMKKIKKENKVQTMCLKQWLRERSRVQRMRKLGMKMRTRVHVKQALYETRANEELRGAGAERTRGKKGFKISRSRSD</sequence>
<reference evidence="2 3" key="1">
    <citation type="journal article" date="2023" name="Plants (Basel)">
        <title>Bridging the Gap: Combining Genomics and Transcriptomics Approaches to Understand Stylosanthes scabra, an Orphan Legume from the Brazilian Caatinga.</title>
        <authorList>
            <person name="Ferreira-Neto J.R.C."/>
            <person name="da Silva M.D."/>
            <person name="Binneck E."/>
            <person name="de Melo N.F."/>
            <person name="da Silva R.H."/>
            <person name="de Melo A.L.T.M."/>
            <person name="Pandolfi V."/>
            <person name="Bustamante F.O."/>
            <person name="Brasileiro-Vidal A.C."/>
            <person name="Benko-Iseppon A.M."/>
        </authorList>
    </citation>
    <scope>NUCLEOTIDE SEQUENCE [LARGE SCALE GENOMIC DNA]</scope>
    <source>
        <tissue evidence="2">Leaves</tissue>
    </source>
</reference>
<name>A0ABU6UBZ3_9FABA</name>
<dbReference type="Proteomes" id="UP001341840">
    <property type="component" value="Unassembled WGS sequence"/>
</dbReference>
<feature type="compositionally biased region" description="Basic and acidic residues" evidence="1">
    <location>
        <begin position="83"/>
        <end position="94"/>
    </location>
</feature>
<feature type="compositionally biased region" description="Basic residues" evidence="1">
    <location>
        <begin position="95"/>
        <end position="108"/>
    </location>
</feature>
<proteinExistence type="predicted"/>
<keyword evidence="3" id="KW-1185">Reference proteome</keyword>
<organism evidence="2 3">
    <name type="scientific">Stylosanthes scabra</name>
    <dbReference type="NCBI Taxonomy" id="79078"/>
    <lineage>
        <taxon>Eukaryota</taxon>
        <taxon>Viridiplantae</taxon>
        <taxon>Streptophyta</taxon>
        <taxon>Embryophyta</taxon>
        <taxon>Tracheophyta</taxon>
        <taxon>Spermatophyta</taxon>
        <taxon>Magnoliopsida</taxon>
        <taxon>eudicotyledons</taxon>
        <taxon>Gunneridae</taxon>
        <taxon>Pentapetalae</taxon>
        <taxon>rosids</taxon>
        <taxon>fabids</taxon>
        <taxon>Fabales</taxon>
        <taxon>Fabaceae</taxon>
        <taxon>Papilionoideae</taxon>
        <taxon>50 kb inversion clade</taxon>
        <taxon>dalbergioids sensu lato</taxon>
        <taxon>Dalbergieae</taxon>
        <taxon>Pterocarpus clade</taxon>
        <taxon>Stylosanthes</taxon>
    </lineage>
</organism>
<accession>A0ABU6UBZ3</accession>
<evidence type="ECO:0000313" key="2">
    <source>
        <dbReference type="EMBL" id="MED6158200.1"/>
    </source>
</evidence>